<name>A0A0F9VHI7_9ZZZZ</name>
<dbReference type="AlphaFoldDB" id="A0A0F9VHI7"/>
<evidence type="ECO:0000256" key="1">
    <source>
        <dbReference type="SAM" id="MobiDB-lite"/>
    </source>
</evidence>
<reference evidence="2" key="1">
    <citation type="journal article" date="2015" name="Nature">
        <title>Complex archaea that bridge the gap between prokaryotes and eukaryotes.</title>
        <authorList>
            <person name="Spang A."/>
            <person name="Saw J.H."/>
            <person name="Jorgensen S.L."/>
            <person name="Zaremba-Niedzwiedzka K."/>
            <person name="Martijn J."/>
            <person name="Lind A.E."/>
            <person name="van Eijk R."/>
            <person name="Schleper C."/>
            <person name="Guy L."/>
            <person name="Ettema T.J."/>
        </authorList>
    </citation>
    <scope>NUCLEOTIDE SEQUENCE</scope>
</reference>
<feature type="region of interest" description="Disordered" evidence="1">
    <location>
        <begin position="37"/>
        <end position="63"/>
    </location>
</feature>
<sequence length="522" mass="55610">MILFVRQLSVFCLIALPLGAAAQAVSQNAPDAPLSVIDWLGERPKPPRPSRKPPVKPAEAPVARSALPPAVTVAPLGKGGPRTIGLVPTKVTGLPQDLWVGSTAEDIAHQLDRLPELHLPVAHSLLFTLLLAQATAPQGDAKQGDTLALARVRTLMEAAALDPAMSLIEQAGVDTSVAHFDLWIQVSLLLGTEDRACLRLKDKPFLTTDYGVRILCAARSGEWDTASLTLGSAQALALLPENDLLLLDRFLNPDLYEGAAPLPGPREMTPLKFRLLEAIGEPQPTRNLPPAYAVADLRDIAGWKAQLEASERLTRIGALPDNRFLGIYTDREPAASGGIWDRVDALQRFDSAMSSGNPETIAKTLRPAWRAMQQAETEVTFATLYAEGLQGMKLTGASAALRDRVLLLSPLYEQVVGGDTQSAEIAFLAQIARGEAPSATPDIPHAQGIASAFSTPTPRSGLVELAKNGQLGSAILHTIALLEDGARGDTAALRDAISTLRALGLEDAARRAALQTSLLERE</sequence>
<proteinExistence type="predicted"/>
<accession>A0A0F9VHI7</accession>
<gene>
    <name evidence="2" type="ORF">LCGC14_0137110</name>
</gene>
<organism evidence="2">
    <name type="scientific">marine sediment metagenome</name>
    <dbReference type="NCBI Taxonomy" id="412755"/>
    <lineage>
        <taxon>unclassified sequences</taxon>
        <taxon>metagenomes</taxon>
        <taxon>ecological metagenomes</taxon>
    </lineage>
</organism>
<dbReference type="EMBL" id="LAZR01000047">
    <property type="protein sequence ID" value="KKN99267.1"/>
    <property type="molecule type" value="Genomic_DNA"/>
</dbReference>
<evidence type="ECO:0000313" key="2">
    <source>
        <dbReference type="EMBL" id="KKN99267.1"/>
    </source>
</evidence>
<comment type="caution">
    <text evidence="2">The sequence shown here is derived from an EMBL/GenBank/DDBJ whole genome shotgun (WGS) entry which is preliminary data.</text>
</comment>
<protein>
    <submittedName>
        <fullName evidence="2">Uncharacterized protein</fullName>
    </submittedName>
</protein>